<keyword evidence="7 8" id="KW-0464">Manganese</keyword>
<organism evidence="10 11">
    <name type="scientific">Pontiella agarivorans</name>
    <dbReference type="NCBI Taxonomy" id="3038953"/>
    <lineage>
        <taxon>Bacteria</taxon>
        <taxon>Pseudomonadati</taxon>
        <taxon>Kiritimatiellota</taxon>
        <taxon>Kiritimatiellia</taxon>
        <taxon>Kiritimatiellales</taxon>
        <taxon>Pontiellaceae</taxon>
        <taxon>Pontiella</taxon>
    </lineage>
</organism>
<keyword evidence="8" id="KW-0479">Metal-binding</keyword>
<keyword evidence="5 8" id="KW-0645">Protease</keyword>
<feature type="active site" evidence="8">
    <location>
        <position position="264"/>
    </location>
</feature>
<reference evidence="10 11" key="1">
    <citation type="journal article" date="2024" name="Appl. Environ. Microbiol.">
        <title>Pontiella agarivorans sp. nov., a novel marine anaerobic bacterium capable of degrading macroalgal polysaccharides and fixing nitrogen.</title>
        <authorList>
            <person name="Liu N."/>
            <person name="Kivenson V."/>
            <person name="Peng X."/>
            <person name="Cui Z."/>
            <person name="Lankiewicz T.S."/>
            <person name="Gosselin K.M."/>
            <person name="English C.J."/>
            <person name="Blair E.M."/>
            <person name="O'Malley M.A."/>
            <person name="Valentine D.L."/>
        </authorList>
    </citation>
    <scope>NUCLEOTIDE SEQUENCE [LARGE SCALE GENOMIC DNA]</scope>
    <source>
        <strain evidence="10 11">NLcol2</strain>
    </source>
</reference>
<dbReference type="EC" id="3.4.11.10" evidence="8"/>
<dbReference type="CDD" id="cd00433">
    <property type="entry name" value="Peptidase_M17"/>
    <property type="match status" value="1"/>
</dbReference>
<dbReference type="PANTHER" id="PTHR11963:SF23">
    <property type="entry name" value="CYTOSOL AMINOPEPTIDASE"/>
    <property type="match status" value="1"/>
</dbReference>
<evidence type="ECO:0000256" key="8">
    <source>
        <dbReference type="HAMAP-Rule" id="MF_00181"/>
    </source>
</evidence>
<dbReference type="Gene3D" id="3.40.630.10">
    <property type="entry name" value="Zn peptidases"/>
    <property type="match status" value="1"/>
</dbReference>
<evidence type="ECO:0000256" key="3">
    <source>
        <dbReference type="ARBA" id="ARBA00009528"/>
    </source>
</evidence>
<dbReference type="EC" id="3.4.11.1" evidence="8"/>
<dbReference type="PROSITE" id="PS00631">
    <property type="entry name" value="CYTOSOL_AP"/>
    <property type="match status" value="1"/>
</dbReference>
<feature type="binding site" evidence="8">
    <location>
        <position position="334"/>
    </location>
    <ligand>
        <name>Mn(2+)</name>
        <dbReference type="ChEBI" id="CHEBI:29035"/>
        <label>1</label>
    </ligand>
</feature>
<evidence type="ECO:0000256" key="2">
    <source>
        <dbReference type="ARBA" id="ARBA00000967"/>
    </source>
</evidence>
<dbReference type="InterPro" id="IPR043472">
    <property type="entry name" value="Macro_dom-like"/>
</dbReference>
<name>A0ABU5N1Z1_9BACT</name>
<dbReference type="PANTHER" id="PTHR11963">
    <property type="entry name" value="LEUCINE AMINOPEPTIDASE-RELATED"/>
    <property type="match status" value="1"/>
</dbReference>
<feature type="active site" evidence="8">
    <location>
        <position position="338"/>
    </location>
</feature>
<feature type="binding site" evidence="8">
    <location>
        <position position="336"/>
    </location>
    <ligand>
        <name>Mn(2+)</name>
        <dbReference type="ChEBI" id="CHEBI:29035"/>
        <label>1</label>
    </ligand>
</feature>
<feature type="binding site" evidence="8">
    <location>
        <position position="252"/>
    </location>
    <ligand>
        <name>Mn(2+)</name>
        <dbReference type="ChEBI" id="CHEBI:29035"/>
        <label>2</label>
    </ligand>
</feature>
<dbReference type="RefSeq" id="WP_322610230.1">
    <property type="nucleotide sequence ID" value="NZ_JARVCO010000012.1"/>
</dbReference>
<dbReference type="SUPFAM" id="SSF53187">
    <property type="entry name" value="Zn-dependent exopeptidases"/>
    <property type="match status" value="1"/>
</dbReference>
<dbReference type="EMBL" id="JARVCO010000012">
    <property type="protein sequence ID" value="MDZ8120457.1"/>
    <property type="molecule type" value="Genomic_DNA"/>
</dbReference>
<dbReference type="HAMAP" id="MF_00181">
    <property type="entry name" value="Cytosol_peptidase_M17"/>
    <property type="match status" value="1"/>
</dbReference>
<dbReference type="InterPro" id="IPR000819">
    <property type="entry name" value="Peptidase_M17_C"/>
</dbReference>
<comment type="subcellular location">
    <subcellularLocation>
        <location evidence="8">Cytoplasm</location>
    </subcellularLocation>
</comment>
<evidence type="ECO:0000256" key="5">
    <source>
        <dbReference type="ARBA" id="ARBA00022670"/>
    </source>
</evidence>
<keyword evidence="11" id="KW-1185">Reference proteome</keyword>
<feature type="binding site" evidence="8">
    <location>
        <position position="257"/>
    </location>
    <ligand>
        <name>Mn(2+)</name>
        <dbReference type="ChEBI" id="CHEBI:29035"/>
        <label>1</label>
    </ligand>
</feature>
<evidence type="ECO:0000313" key="11">
    <source>
        <dbReference type="Proteomes" id="UP001290861"/>
    </source>
</evidence>
<comment type="cofactor">
    <cofactor evidence="8">
        <name>Mn(2+)</name>
        <dbReference type="ChEBI" id="CHEBI:29035"/>
    </cofactor>
    <text evidence="8">Binds 2 manganese ions per subunit.</text>
</comment>
<evidence type="ECO:0000256" key="6">
    <source>
        <dbReference type="ARBA" id="ARBA00022801"/>
    </source>
</evidence>
<dbReference type="SUPFAM" id="SSF52949">
    <property type="entry name" value="Macro domain-like"/>
    <property type="match status" value="1"/>
</dbReference>
<dbReference type="InterPro" id="IPR008283">
    <property type="entry name" value="Peptidase_M17_N"/>
</dbReference>
<comment type="similarity">
    <text evidence="3 8">Belongs to the peptidase M17 family.</text>
</comment>
<accession>A0ABU5N1Z1</accession>
<protein>
    <recommendedName>
        <fullName evidence="8">Probable cytosol aminopeptidase</fullName>
        <ecNumber evidence="8">3.4.11.1</ecNumber>
    </recommendedName>
    <alternativeName>
        <fullName evidence="8">Leucine aminopeptidase</fullName>
        <shortName evidence="8">LAP</shortName>
        <ecNumber evidence="8">3.4.11.10</ecNumber>
    </alternativeName>
    <alternativeName>
        <fullName evidence="8">Leucyl aminopeptidase</fullName>
    </alternativeName>
</protein>
<feature type="binding site" evidence="8">
    <location>
        <position position="336"/>
    </location>
    <ligand>
        <name>Mn(2+)</name>
        <dbReference type="ChEBI" id="CHEBI:29035"/>
        <label>2</label>
    </ligand>
</feature>
<dbReference type="PRINTS" id="PR00481">
    <property type="entry name" value="LAMNOPPTDASE"/>
</dbReference>
<evidence type="ECO:0000256" key="4">
    <source>
        <dbReference type="ARBA" id="ARBA00022438"/>
    </source>
</evidence>
<proteinExistence type="inferred from homology"/>
<keyword evidence="6 8" id="KW-0378">Hydrolase</keyword>
<feature type="domain" description="Cytosol aminopeptidase" evidence="9">
    <location>
        <begin position="332"/>
        <end position="339"/>
    </location>
</feature>
<dbReference type="Pfam" id="PF02789">
    <property type="entry name" value="Peptidase_M17_N"/>
    <property type="match status" value="1"/>
</dbReference>
<dbReference type="InterPro" id="IPR011356">
    <property type="entry name" value="Leucine_aapep/pepB"/>
</dbReference>
<comment type="catalytic activity">
    <reaction evidence="2 8">
        <text>Release of an N-terminal amino acid, preferentially leucine, but not glutamic or aspartic acids.</text>
        <dbReference type="EC" id="3.4.11.10"/>
    </reaction>
</comment>
<dbReference type="InterPro" id="IPR023042">
    <property type="entry name" value="Peptidase_M17_leu_NH2_pept"/>
</dbReference>
<comment type="caution">
    <text evidence="10">The sequence shown here is derived from an EMBL/GenBank/DDBJ whole genome shotgun (WGS) entry which is preliminary data.</text>
</comment>
<comment type="catalytic activity">
    <reaction evidence="1 8">
        <text>Release of an N-terminal amino acid, Xaa-|-Yaa-, in which Xaa is preferably Leu, but may be other amino acids including Pro although not Arg or Lys, and Yaa may be Pro. Amino acid amides and methyl esters are also readily hydrolyzed, but rates on arylamides are exceedingly low.</text>
        <dbReference type="EC" id="3.4.11.1"/>
    </reaction>
</comment>
<dbReference type="Proteomes" id="UP001290861">
    <property type="component" value="Unassembled WGS sequence"/>
</dbReference>
<evidence type="ECO:0000259" key="9">
    <source>
        <dbReference type="PROSITE" id="PS00631"/>
    </source>
</evidence>
<comment type="function">
    <text evidence="8">Presumably involved in the processing and regular turnover of intracellular proteins. Catalyzes the removal of unsubstituted N-terminal amino acids from various peptides.</text>
</comment>
<dbReference type="Gene3D" id="3.40.220.10">
    <property type="entry name" value="Leucine Aminopeptidase, subunit E, domain 1"/>
    <property type="match status" value="1"/>
</dbReference>
<gene>
    <name evidence="8" type="primary">pepA</name>
    <name evidence="10" type="ORF">P9H32_17650</name>
</gene>
<dbReference type="GO" id="GO:0004177">
    <property type="term" value="F:aminopeptidase activity"/>
    <property type="evidence" value="ECO:0007669"/>
    <property type="project" value="UniProtKB-KW"/>
</dbReference>
<feature type="binding site" evidence="8">
    <location>
        <position position="275"/>
    </location>
    <ligand>
        <name>Mn(2+)</name>
        <dbReference type="ChEBI" id="CHEBI:29035"/>
        <label>2</label>
    </ligand>
</feature>
<feature type="binding site" evidence="8">
    <location>
        <position position="257"/>
    </location>
    <ligand>
        <name>Mn(2+)</name>
        <dbReference type="ChEBI" id="CHEBI:29035"/>
        <label>2</label>
    </ligand>
</feature>
<keyword evidence="4 8" id="KW-0031">Aminopeptidase</keyword>
<evidence type="ECO:0000313" key="10">
    <source>
        <dbReference type="EMBL" id="MDZ8120457.1"/>
    </source>
</evidence>
<evidence type="ECO:0000256" key="1">
    <source>
        <dbReference type="ARBA" id="ARBA00000135"/>
    </source>
</evidence>
<evidence type="ECO:0000256" key="7">
    <source>
        <dbReference type="ARBA" id="ARBA00023211"/>
    </source>
</evidence>
<dbReference type="Pfam" id="PF00883">
    <property type="entry name" value="Peptidase_M17"/>
    <property type="match status" value="1"/>
</dbReference>
<sequence length="485" mass="50748">MKISVSSAPLTDIKKDAVILFFQELENLLPAGNTKLAKQVDALVKTSPFKGKAGQTAVFPMNGKQIIVTGIGEPGRFHHALLEQAAAAAVRTGKAAGLKSFAMASTIKLKGLSESDYHLLAGRGAAWGTYSYDINKSDAKKAPACSLAFCGKVKSRNAIKTAEAQGEALVSTADVANMPGNQATPESIADWAKKMAKETGLGCRIMNTAALEKKGCGGILGVSQGSAKEPRMIILEHKGTDTKAKPIVLVGKTLTFDSGGISLKPGKGMGWMRYDKCGGMAVLAAMQMIGKIKPATPVIGILGAAENMPGSNAIRPGDILTAYKGKTVEVLNTDAEGRLVLMDALGLAADYKPQAIVDLATLTGACIVALGSSASAILGNDQKLVDTLIKNGELAGERLWQLPLYKEYTDDMKSDFADLSNLSKSGGAGTATAAAFLQEFVPDDIPWAHLDIAGTAWLESPKPYQAPGATLFGARLLAQWLVALD</sequence>
<keyword evidence="8" id="KW-0963">Cytoplasm</keyword>